<evidence type="ECO:0000313" key="8">
    <source>
        <dbReference type="EMBL" id="MCU6793165.1"/>
    </source>
</evidence>
<evidence type="ECO:0000256" key="4">
    <source>
        <dbReference type="ARBA" id="ARBA00022989"/>
    </source>
</evidence>
<feature type="transmembrane region" description="Helical" evidence="6">
    <location>
        <begin position="218"/>
        <end position="246"/>
    </location>
</feature>
<feature type="transmembrane region" description="Helical" evidence="6">
    <location>
        <begin position="54"/>
        <end position="74"/>
    </location>
</feature>
<keyword evidence="3 6" id="KW-0812">Transmembrane</keyword>
<feature type="domain" description="Major facilitator superfamily (MFS) profile" evidence="7">
    <location>
        <begin position="16"/>
        <end position="398"/>
    </location>
</feature>
<dbReference type="PROSITE" id="PS50850">
    <property type="entry name" value="MFS"/>
    <property type="match status" value="1"/>
</dbReference>
<dbReference type="InterPro" id="IPR036259">
    <property type="entry name" value="MFS_trans_sf"/>
</dbReference>
<dbReference type="EMBL" id="JAOQIO010000038">
    <property type="protein sequence ID" value="MCU6793165.1"/>
    <property type="molecule type" value="Genomic_DNA"/>
</dbReference>
<dbReference type="InterPro" id="IPR005829">
    <property type="entry name" value="Sugar_transporter_CS"/>
</dbReference>
<sequence>MSTERDGKAKSTVFPVLFAISIAHLINDSLQAVIPASYPILRDSLHLSYTQLGMITFILYFSSSVMQPFVGAFADARPTPYMLPAGMLLSFLGMLGLAFAPGYMTVLGSVVLVGIASAVFHPEGARIAYLTAGSRRGLAQSIFQVGGNAGSAMAPLMTALIFYPFGQFGAIWFTIVAALGVVLQTWVARWYKGHLMTSRQMTKNKTAGQEELKYQRRVIGAIVVIILIAFARSLFGSSIGTYFVFYLMENYKLSIPEAQIYIFLYMGAGILGTFFGGPLSDRIGRKNVILLSVLGASPFALLLPHAGELWTYPLLVILGLINHSSFSVTVVYVQELMPGKVGMVSGLITGLAFGMGAIGTVVVGGLIDLTSLSIVITLCSFMPLFGFIGLLLPSDKTIRGRLEQKKDKNEMTTGV</sequence>
<dbReference type="CDD" id="cd17478">
    <property type="entry name" value="MFS_FsR"/>
    <property type="match status" value="1"/>
</dbReference>
<feature type="transmembrane region" description="Helical" evidence="6">
    <location>
        <begin position="312"/>
        <end position="333"/>
    </location>
</feature>
<evidence type="ECO:0000313" key="9">
    <source>
        <dbReference type="Proteomes" id="UP001652445"/>
    </source>
</evidence>
<feature type="transmembrane region" description="Helical" evidence="6">
    <location>
        <begin position="258"/>
        <end position="276"/>
    </location>
</feature>
<feature type="transmembrane region" description="Helical" evidence="6">
    <location>
        <begin position="81"/>
        <end position="100"/>
    </location>
</feature>
<keyword evidence="2" id="KW-0813">Transport</keyword>
<dbReference type="PROSITE" id="PS00216">
    <property type="entry name" value="SUGAR_TRANSPORT_1"/>
    <property type="match status" value="1"/>
</dbReference>
<keyword evidence="5 6" id="KW-0472">Membrane</keyword>
<dbReference type="RefSeq" id="WP_262684471.1">
    <property type="nucleotide sequence ID" value="NZ_JAOQIO010000038.1"/>
</dbReference>
<dbReference type="Gene3D" id="1.20.1250.20">
    <property type="entry name" value="MFS general substrate transporter like domains"/>
    <property type="match status" value="2"/>
</dbReference>
<proteinExistence type="predicted"/>
<dbReference type="InterPro" id="IPR020846">
    <property type="entry name" value="MFS_dom"/>
</dbReference>
<evidence type="ECO:0000256" key="2">
    <source>
        <dbReference type="ARBA" id="ARBA00022448"/>
    </source>
</evidence>
<feature type="transmembrane region" description="Helical" evidence="6">
    <location>
        <begin position="373"/>
        <end position="392"/>
    </location>
</feature>
<protein>
    <submittedName>
        <fullName evidence="8">MFS transporter</fullName>
    </submittedName>
</protein>
<gene>
    <name evidence="8" type="ORF">OB236_13665</name>
</gene>
<feature type="transmembrane region" description="Helical" evidence="6">
    <location>
        <begin position="169"/>
        <end position="191"/>
    </location>
</feature>
<feature type="transmembrane region" description="Helical" evidence="6">
    <location>
        <begin position="141"/>
        <end position="163"/>
    </location>
</feature>
<evidence type="ECO:0000256" key="5">
    <source>
        <dbReference type="ARBA" id="ARBA00023136"/>
    </source>
</evidence>
<evidence type="ECO:0000259" key="7">
    <source>
        <dbReference type="PROSITE" id="PS50850"/>
    </source>
</evidence>
<keyword evidence="9" id="KW-1185">Reference proteome</keyword>
<name>A0ABT2UEX7_9BACL</name>
<keyword evidence="4 6" id="KW-1133">Transmembrane helix</keyword>
<reference evidence="8 9" key="1">
    <citation type="submission" date="2022-09" db="EMBL/GenBank/DDBJ databases">
        <authorList>
            <person name="Han X.L."/>
            <person name="Wang Q."/>
            <person name="Lu T."/>
        </authorList>
    </citation>
    <scope>NUCLEOTIDE SEQUENCE [LARGE SCALE GENOMIC DNA]</scope>
    <source>
        <strain evidence="8 9">WQ 127069</strain>
    </source>
</reference>
<comment type="caution">
    <text evidence="8">The sequence shown here is derived from an EMBL/GenBank/DDBJ whole genome shotgun (WGS) entry which is preliminary data.</text>
</comment>
<evidence type="ECO:0000256" key="6">
    <source>
        <dbReference type="SAM" id="Phobius"/>
    </source>
</evidence>
<dbReference type="SUPFAM" id="SSF103473">
    <property type="entry name" value="MFS general substrate transporter"/>
    <property type="match status" value="1"/>
</dbReference>
<dbReference type="Pfam" id="PF07690">
    <property type="entry name" value="MFS_1"/>
    <property type="match status" value="1"/>
</dbReference>
<accession>A0ABT2UEX7</accession>
<dbReference type="PANTHER" id="PTHR43129">
    <property type="entry name" value="FOSMIDOMYCIN RESISTANCE PROTEIN"/>
    <property type="match status" value="1"/>
</dbReference>
<evidence type="ECO:0000256" key="3">
    <source>
        <dbReference type="ARBA" id="ARBA00022692"/>
    </source>
</evidence>
<comment type="subcellular location">
    <subcellularLocation>
        <location evidence="1">Cell membrane</location>
        <topology evidence="1">Multi-pass membrane protein</topology>
    </subcellularLocation>
</comment>
<dbReference type="InterPro" id="IPR011701">
    <property type="entry name" value="MFS"/>
</dbReference>
<dbReference type="Proteomes" id="UP001652445">
    <property type="component" value="Unassembled WGS sequence"/>
</dbReference>
<organism evidence="8 9">
    <name type="scientific">Paenibacillus baimaensis</name>
    <dbReference type="NCBI Taxonomy" id="2982185"/>
    <lineage>
        <taxon>Bacteria</taxon>
        <taxon>Bacillati</taxon>
        <taxon>Bacillota</taxon>
        <taxon>Bacilli</taxon>
        <taxon>Bacillales</taxon>
        <taxon>Paenibacillaceae</taxon>
        <taxon>Paenibacillus</taxon>
    </lineage>
</organism>
<dbReference type="PANTHER" id="PTHR43129:SF1">
    <property type="entry name" value="FOSMIDOMYCIN RESISTANCE PROTEIN"/>
    <property type="match status" value="1"/>
</dbReference>
<feature type="transmembrane region" description="Helical" evidence="6">
    <location>
        <begin position="288"/>
        <end position="306"/>
    </location>
</feature>
<feature type="transmembrane region" description="Helical" evidence="6">
    <location>
        <begin position="345"/>
        <end position="367"/>
    </location>
</feature>
<evidence type="ECO:0000256" key="1">
    <source>
        <dbReference type="ARBA" id="ARBA00004651"/>
    </source>
</evidence>